<dbReference type="GeneID" id="41323990"/>
<proteinExistence type="predicted"/>
<gene>
    <name evidence="1" type="ORF">MMINT_16220</name>
</gene>
<keyword evidence="2" id="KW-1185">Reference proteome</keyword>
<sequence length="1345" mass="146986">MNDKSKNKSIIMALAVFIAIAAFASPLLMSDDNGDSNTVVLSDEAPDYVSVSSQDDIDNAAENSKLLLNDDFTGSLTIPSGTSLYGIDIPKDLTDLVGAPDGAKTITGDVTLEAGATLNFIKINGKVSICDNNVTVNDSTATEIRYCTINSETAIAISYLDIQAGDISIVSNEINNSNTTNAILSFEGARDGKRGATASESIFSLSISNNKLGADEGRAFSGNDKVGLSYAGGSQISISNNIIADAPSWGASIMLRSLNENSTFDVSKNNIANGDKPEVGLSGGNAFDGDANSFLDGFTTDAKSLIIPIGSIAVLSEGSEFEFERITVNGTITYDGSSISNVDGISAIKAGSLIINGELTPIGADTPIVVSGDITLEGSLMGKLIILPEEIDEDGNVLVKSNIKLRNFETTDGAVIEYKLTVDDEGSVSDIGTISNVSEIKTNEAGEDVVISNLYEDRGVIIDVHDIEYNSEYQDAPVDVTQFKAANNIKVLKEITYTNVCGAKFVYNVEDYFTDSILDVNGISAKVETIDKTSAFLNLKVTNAGKYELTYIVSTNAISDDGKNIVDSDFKVEFTVSQKVIKYALPLVVKIFDGTTDVFGNIVCLDIFDEDEVSFLLEFESADAGIHKLIFKGLDGEDAGNYILADYYFITNYTHDCCENSESCECGDLPFSMDDCTCENDFCMCKFIFYGLILPKTITSDMITISNVVPSFDHPDKVYPTITVELLDGTTVELDTSKMNERDYDIPFDGFFVNKNDCEQYFEFEDGISINDAGDYYAVICNHPLAPSYNMNYSSSFSGSNYIAGPILENIFYEYIENVIYELPDATDNGMDNSIPMYLTDLLTQFISHFTNNGESVNIQDIINLLFTLPINGEDSGNKAIVDIDDRTLFMMYYLASAEENANLKGELAYDGGNNIIRFSEDLKNEAGLRAWYLSFNNQLSEFGEGDYHLRISADDVTIAEYTFTFSSDGIDDIVNVIYDEGYALDFANAWASKKGFESKSGIVINYHYIYDDKGSEIREEHIEQIINIAMLKNGLQYTYSNVGAQLQQYEFLRWSTVGSPSLYDDACLVDNELFHFNALEVIDRTDLESYAVDGVLNLYAVYDMKTPKPDNKSIDNVAAFYDIDAKKVQDLMSLYGINVDDVISRTMAFIYEQSGYSNTTMKGILYKLVNGELLEVYHEDNLNSDDGLRAWYFSFDDQVNSAVDTYGLAGYYDARIVAVDPEGNETELLSAKFHIAEELYGANITVDYVNVDDINDAVKVYIEPKNGCLVPAGDLIVAYSFMSSGPFGDEPASALADAVPIPVSSSTQIIDVDISGMDSANAIFKWIDSSGHTVYSLSNTVTSQ</sequence>
<organism evidence="1 2">
    <name type="scientific">Methanomassiliicoccus intestinalis (strain Issoire-Mx1)</name>
    <dbReference type="NCBI Taxonomy" id="1295009"/>
    <lineage>
        <taxon>Archaea</taxon>
        <taxon>Methanobacteriati</taxon>
        <taxon>Thermoplasmatota</taxon>
        <taxon>Thermoplasmata</taxon>
        <taxon>Methanomassiliicoccales</taxon>
        <taxon>Methanomassiliicoccaceae</taxon>
        <taxon>Methanomassiliicoccus</taxon>
    </lineage>
</organism>
<name>R9T7J5_METII</name>
<dbReference type="InParanoid" id="R9T7J5"/>
<dbReference type="EMBL" id="CP005934">
    <property type="protein sequence ID" value="AGN26922.1"/>
    <property type="molecule type" value="Genomic_DNA"/>
</dbReference>
<dbReference type="HOGENOM" id="CLU_258045_0_0_2"/>
<evidence type="ECO:0000313" key="1">
    <source>
        <dbReference type="EMBL" id="AGN26922.1"/>
    </source>
</evidence>
<protein>
    <submittedName>
        <fullName evidence="1">Uncharacterized protein</fullName>
    </submittedName>
</protein>
<reference evidence="1 2" key="1">
    <citation type="journal article" date="2013" name="Genome Announc.">
        <title>Genome sequence of 'Candidatus Methanomassiliicoccus intestinalis' Issoire-Mx1, a third thermoplasmatales-related methanogenic archaeon from human feces.</title>
        <authorList>
            <person name="Borrel G."/>
            <person name="Harris H.M."/>
            <person name="Parisot N."/>
            <person name="Gaci N."/>
            <person name="Tottey W."/>
            <person name="Mihajlovski A."/>
            <person name="Deane J."/>
            <person name="Gribaldo S."/>
            <person name="Bardot O."/>
            <person name="Peyretaillade E."/>
            <person name="Peyret P."/>
            <person name="O'Toole P.W."/>
            <person name="Brugere J.F."/>
        </authorList>
    </citation>
    <scope>NUCLEOTIDE SEQUENCE [LARGE SCALE GENOMIC DNA]</scope>
    <source>
        <strain evidence="1 2">Issoire-Mx1</strain>
    </source>
</reference>
<dbReference type="STRING" id="1295009.MMINT_16220"/>
<dbReference type="KEGG" id="mer:MMINT_16220"/>
<dbReference type="Proteomes" id="UP000014070">
    <property type="component" value="Chromosome"/>
</dbReference>
<evidence type="ECO:0000313" key="2">
    <source>
        <dbReference type="Proteomes" id="UP000014070"/>
    </source>
</evidence>
<dbReference type="RefSeq" id="WP_020449447.1">
    <property type="nucleotide sequence ID" value="NC_021353.1"/>
</dbReference>
<accession>R9T7J5</accession>